<organism evidence="2 3">
    <name type="scientific">Phytophthora rubi</name>
    <dbReference type="NCBI Taxonomy" id="129364"/>
    <lineage>
        <taxon>Eukaryota</taxon>
        <taxon>Sar</taxon>
        <taxon>Stramenopiles</taxon>
        <taxon>Oomycota</taxon>
        <taxon>Peronosporomycetes</taxon>
        <taxon>Peronosporales</taxon>
        <taxon>Peronosporaceae</taxon>
        <taxon>Phytophthora</taxon>
    </lineage>
</organism>
<feature type="region of interest" description="Disordered" evidence="1">
    <location>
        <begin position="122"/>
        <end position="156"/>
    </location>
</feature>
<evidence type="ECO:0000313" key="3">
    <source>
        <dbReference type="Proteomes" id="UP000429607"/>
    </source>
</evidence>
<dbReference type="PANTHER" id="PTHR34409:SF1">
    <property type="entry name" value="MYB-LIKE DOMAIN-CONTAINING PROTEIN"/>
    <property type="match status" value="1"/>
</dbReference>
<comment type="caution">
    <text evidence="2">The sequence shown here is derived from an EMBL/GenBank/DDBJ whole genome shotgun (WGS) entry which is preliminary data.</text>
</comment>
<dbReference type="AlphaFoldDB" id="A0A6A3IDC1"/>
<name>A0A6A3IDC1_9STRA</name>
<proteinExistence type="predicted"/>
<dbReference type="Proteomes" id="UP000429607">
    <property type="component" value="Unassembled WGS sequence"/>
</dbReference>
<reference evidence="2 3" key="1">
    <citation type="submission" date="2018-09" db="EMBL/GenBank/DDBJ databases">
        <title>Genomic investigation of the strawberry pathogen Phytophthora fragariae indicates pathogenicity is determined by transcriptional variation in three key races.</title>
        <authorList>
            <person name="Adams T.M."/>
            <person name="Armitage A.D."/>
            <person name="Sobczyk M.K."/>
            <person name="Bates H.J."/>
            <person name="Dunwell J.M."/>
            <person name="Nellist C.F."/>
            <person name="Harrison R.J."/>
        </authorList>
    </citation>
    <scope>NUCLEOTIDE SEQUENCE [LARGE SCALE GENOMIC DNA]</scope>
    <source>
        <strain evidence="2 3">SCRP249</strain>
    </source>
</reference>
<sequence length="236" mass="27291">MGTYLRPFRSSNSFLKLRRRRQMTKRQGSTNYSSGEMEHLLALVRQHLPVTKPEWIDVSAAYNDGTKEPQWKRRGAVSLKRKFRSMGLPSKRGDSRWADATRWVQAMMKQQRQRAIERRITETPPSQVQRASSELPPVRDGFVEPRSTGSSLPARSTESCLPAALHSTDEVKQLLSWLQEHFVLHPPSEGRDAPSLKKLLLQRKSDRRAARRHHKELLQSMALLKVTLERLFACWD</sequence>
<gene>
    <name evidence="2" type="ORF">PR001_g24396</name>
</gene>
<feature type="compositionally biased region" description="Polar residues" evidence="1">
    <location>
        <begin position="147"/>
        <end position="156"/>
    </location>
</feature>
<dbReference type="PANTHER" id="PTHR34409">
    <property type="entry name" value="SET DOMAIN-CONTAINING PROTEIN"/>
    <property type="match status" value="1"/>
</dbReference>
<feature type="compositionally biased region" description="Polar residues" evidence="1">
    <location>
        <begin position="123"/>
        <end position="132"/>
    </location>
</feature>
<evidence type="ECO:0000256" key="1">
    <source>
        <dbReference type="SAM" id="MobiDB-lite"/>
    </source>
</evidence>
<dbReference type="EMBL" id="QXFV01003100">
    <property type="protein sequence ID" value="KAE8979997.1"/>
    <property type="molecule type" value="Genomic_DNA"/>
</dbReference>
<accession>A0A6A3IDC1</accession>
<evidence type="ECO:0000313" key="2">
    <source>
        <dbReference type="EMBL" id="KAE8979997.1"/>
    </source>
</evidence>
<protein>
    <submittedName>
        <fullName evidence="2">Uncharacterized protein</fullName>
    </submittedName>
</protein>